<evidence type="ECO:0000313" key="3">
    <source>
        <dbReference type="Proteomes" id="UP001597112"/>
    </source>
</evidence>
<name>A0ABW3KAL9_9BACT</name>
<dbReference type="Pfam" id="PF12867">
    <property type="entry name" value="DinB_2"/>
    <property type="match status" value="1"/>
</dbReference>
<dbReference type="InterPro" id="IPR024775">
    <property type="entry name" value="DinB-like"/>
</dbReference>
<keyword evidence="3" id="KW-1185">Reference proteome</keyword>
<evidence type="ECO:0000313" key="2">
    <source>
        <dbReference type="EMBL" id="MFD1003268.1"/>
    </source>
</evidence>
<gene>
    <name evidence="2" type="ORF">ACFQ21_28340</name>
</gene>
<proteinExistence type="predicted"/>
<evidence type="ECO:0000259" key="1">
    <source>
        <dbReference type="Pfam" id="PF12867"/>
    </source>
</evidence>
<dbReference type="RefSeq" id="WP_377585731.1">
    <property type="nucleotide sequence ID" value="NZ_JBHTKA010000015.1"/>
</dbReference>
<accession>A0ABW3KAL9</accession>
<comment type="caution">
    <text evidence="2">The sequence shown here is derived from an EMBL/GenBank/DDBJ whole genome shotgun (WGS) entry which is preliminary data.</text>
</comment>
<dbReference type="EMBL" id="JBHTKA010000015">
    <property type="protein sequence ID" value="MFD1003268.1"/>
    <property type="molecule type" value="Genomic_DNA"/>
</dbReference>
<dbReference type="Gene3D" id="1.20.120.450">
    <property type="entry name" value="dinb family like domain"/>
    <property type="match status" value="1"/>
</dbReference>
<dbReference type="Proteomes" id="UP001597112">
    <property type="component" value="Unassembled WGS sequence"/>
</dbReference>
<sequence length="170" mass="19503">MKPKIQEELEAVTTELLLLIASFDQEQINLIPFENSWTAAQVADHLCKSDASIIATICQDGTFTARIPDEKTPELKGIFLNFEVKFKSPDIIIPDNKVFHKEELIVRLKETRSKLFTAATTLNLNEVVAHDILGDMTRLEILSFVLYHTQRHIHQLKRIREKIIPLQQSV</sequence>
<feature type="domain" description="DinB-like" evidence="1">
    <location>
        <begin position="9"/>
        <end position="156"/>
    </location>
</feature>
<reference evidence="3" key="1">
    <citation type="journal article" date="2019" name="Int. J. Syst. Evol. Microbiol.">
        <title>The Global Catalogue of Microorganisms (GCM) 10K type strain sequencing project: providing services to taxonomists for standard genome sequencing and annotation.</title>
        <authorList>
            <consortium name="The Broad Institute Genomics Platform"/>
            <consortium name="The Broad Institute Genome Sequencing Center for Infectious Disease"/>
            <person name="Wu L."/>
            <person name="Ma J."/>
        </authorList>
    </citation>
    <scope>NUCLEOTIDE SEQUENCE [LARGE SCALE GENOMIC DNA]</scope>
    <source>
        <strain evidence="3">CCUG 58938</strain>
    </source>
</reference>
<dbReference type="SUPFAM" id="SSF109854">
    <property type="entry name" value="DinB/YfiT-like putative metalloenzymes"/>
    <property type="match status" value="1"/>
</dbReference>
<protein>
    <submittedName>
        <fullName evidence="2">DinB family protein</fullName>
    </submittedName>
</protein>
<dbReference type="InterPro" id="IPR034660">
    <property type="entry name" value="DinB/YfiT-like"/>
</dbReference>
<organism evidence="2 3">
    <name type="scientific">Ohtaekwangia kribbensis</name>
    <dbReference type="NCBI Taxonomy" id="688913"/>
    <lineage>
        <taxon>Bacteria</taxon>
        <taxon>Pseudomonadati</taxon>
        <taxon>Bacteroidota</taxon>
        <taxon>Cytophagia</taxon>
        <taxon>Cytophagales</taxon>
        <taxon>Fulvivirgaceae</taxon>
        <taxon>Ohtaekwangia</taxon>
    </lineage>
</organism>